<name>A0A6I8LFG2_9PSEU</name>
<protein>
    <submittedName>
        <fullName evidence="2">Uncharacterized protein</fullName>
    </submittedName>
</protein>
<feature type="region of interest" description="Disordered" evidence="1">
    <location>
        <begin position="1"/>
        <end position="49"/>
    </location>
</feature>
<accession>A0A6I8LFG2</accession>
<gene>
    <name evidence="2" type="ORF">AA23TX_00099</name>
</gene>
<keyword evidence="3" id="KW-1185">Reference proteome</keyword>
<sequence length="93" mass="10524">MDRRPGRAWQSITAQARSAPVTGLSCSSPGVRPPLRRSGVSQQHLVSHQYQQRSDLQICGFTRTDERPDRWKLSDPRTTVRHAPSEHKFEGTS</sequence>
<evidence type="ECO:0000313" key="2">
    <source>
        <dbReference type="EMBL" id="VVJ15073.1"/>
    </source>
</evidence>
<proteinExistence type="predicted"/>
<feature type="compositionally biased region" description="Basic and acidic residues" evidence="1">
    <location>
        <begin position="83"/>
        <end position="93"/>
    </location>
</feature>
<evidence type="ECO:0000313" key="3">
    <source>
        <dbReference type="Proteomes" id="UP000399805"/>
    </source>
</evidence>
<dbReference type="EMBL" id="CABVGP010000001">
    <property type="protein sequence ID" value="VVJ15073.1"/>
    <property type="molecule type" value="Genomic_DNA"/>
</dbReference>
<evidence type="ECO:0000256" key="1">
    <source>
        <dbReference type="SAM" id="MobiDB-lite"/>
    </source>
</evidence>
<dbReference type="AlphaFoldDB" id="A0A6I8LFG2"/>
<organism evidence="2 3">
    <name type="scientific">Amycolatopsis camponoti</name>
    <dbReference type="NCBI Taxonomy" id="2606593"/>
    <lineage>
        <taxon>Bacteria</taxon>
        <taxon>Bacillati</taxon>
        <taxon>Actinomycetota</taxon>
        <taxon>Actinomycetes</taxon>
        <taxon>Pseudonocardiales</taxon>
        <taxon>Pseudonocardiaceae</taxon>
        <taxon>Amycolatopsis</taxon>
    </lineage>
</organism>
<feature type="compositionally biased region" description="Polar residues" evidence="1">
    <location>
        <begin position="39"/>
        <end position="49"/>
    </location>
</feature>
<reference evidence="2 3" key="1">
    <citation type="submission" date="2019-09" db="EMBL/GenBank/DDBJ databases">
        <authorList>
            <person name="Leyn A S."/>
        </authorList>
    </citation>
    <scope>NUCLEOTIDE SEQUENCE [LARGE SCALE GENOMIC DNA]</scope>
    <source>
        <strain evidence="2">AA231_1</strain>
    </source>
</reference>
<feature type="region of interest" description="Disordered" evidence="1">
    <location>
        <begin position="67"/>
        <end position="93"/>
    </location>
</feature>
<dbReference type="Proteomes" id="UP000399805">
    <property type="component" value="Unassembled WGS sequence"/>
</dbReference>